<evidence type="ECO:0000313" key="2">
    <source>
        <dbReference type="EMBL" id="MFM0003663.1"/>
    </source>
</evidence>
<dbReference type="EMBL" id="JAQQEZ010000015">
    <property type="protein sequence ID" value="MFM0003663.1"/>
    <property type="molecule type" value="Genomic_DNA"/>
</dbReference>
<dbReference type="SUPFAM" id="SSF51338">
    <property type="entry name" value="Composite domain of metallo-dependent hydrolases"/>
    <property type="match status" value="1"/>
</dbReference>
<keyword evidence="3" id="KW-1185">Reference proteome</keyword>
<dbReference type="InterPro" id="IPR011059">
    <property type="entry name" value="Metal-dep_hydrolase_composite"/>
</dbReference>
<sequence length="502" mass="55782">MKSDTSILRGAHVIDPKQGIDAIADVVVANQRIEFVGDASHVDGEVLDLTGHYLSPGWIDIHVHTYGTLGFSDPDAIGVYQGVTTFVDAGGAGIGVLDEFVATMDGLHTSLYAGPFVRPLGLIALNFLEGEIRSLGNIPLSEWVDFMKQKRGMLRYLKCNAMGNYGPGSLKISKGLAQVLGVPLYMHIGEFQQHKVEETLAMEAFRIAEPGDMITHVYHGNMGKVVDDHGKVLDLVRRAQDRGVLFDVGFGGYNFAWKVAEQAFSQGLLPDTISSDLQQFNVVTPVKSLANVMTAMMILGMGLYDVISRVTDRAARAISLQDEAGTLAPGMPADITVFDLVKEPLVVTDCILHKRTASAYLKPLMAFKHGQRFDCDMERAKKESNWLVQYSDEKVPQRAKWLTAPQKQFLSDLVNALAHVEWSITPEEEFDYDKALELQRIFHLVRKRHVLTLKACLDSLYSSFTDHQFPIQAGLFIMCQERDFFFSRIREILANQASAEIL</sequence>
<evidence type="ECO:0000313" key="3">
    <source>
        <dbReference type="Proteomes" id="UP001629230"/>
    </source>
</evidence>
<dbReference type="RefSeq" id="WP_408178677.1">
    <property type="nucleotide sequence ID" value="NZ_JAQQEZ010000015.1"/>
</dbReference>
<dbReference type="InterPro" id="IPR032466">
    <property type="entry name" value="Metal_Hydrolase"/>
</dbReference>
<dbReference type="Proteomes" id="UP001629230">
    <property type="component" value="Unassembled WGS sequence"/>
</dbReference>
<reference evidence="2 3" key="1">
    <citation type="journal article" date="2024" name="Chem. Sci.">
        <title>Discovery of megapolipeptins by genome mining of a Burkholderiales bacteria collection.</title>
        <authorList>
            <person name="Paulo B.S."/>
            <person name="Recchia M.J.J."/>
            <person name="Lee S."/>
            <person name="Fergusson C.H."/>
            <person name="Romanowski S.B."/>
            <person name="Hernandez A."/>
            <person name="Krull N."/>
            <person name="Liu D.Y."/>
            <person name="Cavanagh H."/>
            <person name="Bos A."/>
            <person name="Gray C.A."/>
            <person name="Murphy B.T."/>
            <person name="Linington R.G."/>
            <person name="Eustaquio A.S."/>
        </authorList>
    </citation>
    <scope>NUCLEOTIDE SEQUENCE [LARGE SCALE GENOMIC DNA]</scope>
    <source>
        <strain evidence="2 3">RL17-350-BIC-A</strain>
    </source>
</reference>
<dbReference type="PANTHER" id="PTHR42717">
    <property type="entry name" value="DIHYDROOROTASE-RELATED"/>
    <property type="match status" value="1"/>
</dbReference>
<dbReference type="Gene3D" id="3.20.20.140">
    <property type="entry name" value="Metal-dependent hydrolases"/>
    <property type="match status" value="1"/>
</dbReference>
<dbReference type="PANTHER" id="PTHR42717:SF1">
    <property type="entry name" value="IMIDAZOLONEPROPIONASE AND RELATED AMIDOHYDROLASES"/>
    <property type="match status" value="1"/>
</dbReference>
<protein>
    <submittedName>
        <fullName evidence="2">Amidohydrolase family protein</fullName>
    </submittedName>
</protein>
<dbReference type="SUPFAM" id="SSF51556">
    <property type="entry name" value="Metallo-dependent hydrolases"/>
    <property type="match status" value="1"/>
</dbReference>
<accession>A0ABW9AUS7</accession>
<name>A0ABW9AUS7_9BURK</name>
<dbReference type="Pfam" id="PF07969">
    <property type="entry name" value="Amidohydro_3"/>
    <property type="match status" value="1"/>
</dbReference>
<proteinExistence type="predicted"/>
<dbReference type="InterPro" id="IPR013108">
    <property type="entry name" value="Amidohydro_3"/>
</dbReference>
<dbReference type="Gene3D" id="2.30.40.10">
    <property type="entry name" value="Urease, subunit C, domain 1"/>
    <property type="match status" value="1"/>
</dbReference>
<dbReference type="InterPro" id="IPR020043">
    <property type="entry name" value="Deacetylase_Atu3266-like"/>
</dbReference>
<comment type="caution">
    <text evidence="2">The sequence shown here is derived from an EMBL/GenBank/DDBJ whole genome shotgun (WGS) entry which is preliminary data.</text>
</comment>
<gene>
    <name evidence="2" type="ORF">PQR57_21830</name>
</gene>
<evidence type="ECO:0000259" key="1">
    <source>
        <dbReference type="Pfam" id="PF07969"/>
    </source>
</evidence>
<feature type="domain" description="Amidohydrolase 3" evidence="1">
    <location>
        <begin position="302"/>
        <end position="350"/>
    </location>
</feature>
<organism evidence="2 3">
    <name type="scientific">Paraburkholderia dipogonis</name>
    <dbReference type="NCBI Taxonomy" id="1211383"/>
    <lineage>
        <taxon>Bacteria</taxon>
        <taxon>Pseudomonadati</taxon>
        <taxon>Pseudomonadota</taxon>
        <taxon>Betaproteobacteria</taxon>
        <taxon>Burkholderiales</taxon>
        <taxon>Burkholderiaceae</taxon>
        <taxon>Paraburkholderia</taxon>
    </lineage>
</organism>